<dbReference type="EMBL" id="PPXF01000041">
    <property type="protein sequence ID" value="POH65233.1"/>
    <property type="molecule type" value="Genomic_DNA"/>
</dbReference>
<dbReference type="InterPro" id="IPR007344">
    <property type="entry name" value="GrpB/CoaE"/>
</dbReference>
<dbReference type="SUPFAM" id="SSF81301">
    <property type="entry name" value="Nucleotidyltransferase"/>
    <property type="match status" value="1"/>
</dbReference>
<accession>A0A2S3ZEW5</accession>
<reference evidence="1 2" key="1">
    <citation type="submission" date="2018-01" db="EMBL/GenBank/DDBJ databases">
        <title>Cryobacterium sp. nov., from glaciers in China.</title>
        <authorList>
            <person name="Liu Q."/>
            <person name="Xin Y.-H."/>
        </authorList>
    </citation>
    <scope>NUCLEOTIDE SEQUENCE [LARGE SCALE GENOMIC DNA]</scope>
    <source>
        <strain evidence="1 2">TMB1-8</strain>
    </source>
</reference>
<protein>
    <submittedName>
        <fullName evidence="1">GrpB family protein</fullName>
    </submittedName>
</protein>
<evidence type="ECO:0000313" key="2">
    <source>
        <dbReference type="Proteomes" id="UP000237104"/>
    </source>
</evidence>
<dbReference type="Gene3D" id="3.30.460.10">
    <property type="entry name" value="Beta Polymerase, domain 2"/>
    <property type="match status" value="1"/>
</dbReference>
<dbReference type="PANTHER" id="PTHR34822:SF1">
    <property type="entry name" value="GRPB FAMILY PROTEIN"/>
    <property type="match status" value="1"/>
</dbReference>
<sequence length="88" mass="9607">MPSLRQITEFFDAPDGGNPWVLEPLSASIDLVDYDPEWPTQAREIEGRLARLLGVRALRIDHVGSTSVEGLPAKPIIDLDVTVADPAD</sequence>
<dbReference type="RefSeq" id="WP_133163786.1">
    <property type="nucleotide sequence ID" value="NZ_PPXF01000041.1"/>
</dbReference>
<evidence type="ECO:0000313" key="1">
    <source>
        <dbReference type="EMBL" id="POH65233.1"/>
    </source>
</evidence>
<name>A0A2S3ZEW5_9MICO</name>
<feature type="non-terminal residue" evidence="1">
    <location>
        <position position="88"/>
    </location>
</feature>
<dbReference type="PANTHER" id="PTHR34822">
    <property type="entry name" value="GRPB DOMAIN PROTEIN (AFU_ORTHOLOGUE AFUA_1G01530)"/>
    <property type="match status" value="1"/>
</dbReference>
<dbReference type="Proteomes" id="UP000237104">
    <property type="component" value="Unassembled WGS sequence"/>
</dbReference>
<dbReference type="Pfam" id="PF04229">
    <property type="entry name" value="GrpB"/>
    <property type="match status" value="1"/>
</dbReference>
<comment type="caution">
    <text evidence="1">The sequence shown here is derived from an EMBL/GenBank/DDBJ whole genome shotgun (WGS) entry which is preliminary data.</text>
</comment>
<dbReference type="OrthoDB" id="9799092at2"/>
<organism evidence="1 2">
    <name type="scientific">Cryobacterium zongtaii</name>
    <dbReference type="NCBI Taxonomy" id="1259217"/>
    <lineage>
        <taxon>Bacteria</taxon>
        <taxon>Bacillati</taxon>
        <taxon>Actinomycetota</taxon>
        <taxon>Actinomycetes</taxon>
        <taxon>Micrococcales</taxon>
        <taxon>Microbacteriaceae</taxon>
        <taxon>Cryobacterium</taxon>
    </lineage>
</organism>
<gene>
    <name evidence="1" type="ORF">C3B59_09135</name>
</gene>
<dbReference type="AlphaFoldDB" id="A0A2S3ZEW5"/>
<proteinExistence type="predicted"/>
<dbReference type="InterPro" id="IPR043519">
    <property type="entry name" value="NT_sf"/>
</dbReference>